<dbReference type="GO" id="GO:0045944">
    <property type="term" value="P:positive regulation of transcription by RNA polymerase II"/>
    <property type="evidence" value="ECO:0007669"/>
    <property type="project" value="TreeGrafter"/>
</dbReference>
<dbReference type="PANTHER" id="PTHR13763:SF9">
    <property type="entry name" value="BRCA1-ASSOCIATED RING DOMAIN PROTEIN 1"/>
    <property type="match status" value="1"/>
</dbReference>
<dbReference type="Gene3D" id="3.30.40.10">
    <property type="entry name" value="Zinc/RING finger domain, C3HC4 (zinc finger)"/>
    <property type="match status" value="1"/>
</dbReference>
<comment type="caution">
    <text evidence="12">The sequence shown here is derived from an EMBL/GenBank/DDBJ whole genome shotgun (WGS) entry which is preliminary data.</text>
</comment>
<feature type="region of interest" description="Disordered" evidence="9">
    <location>
        <begin position="96"/>
        <end position="176"/>
    </location>
</feature>
<dbReference type="Proteomes" id="UP001187192">
    <property type="component" value="Unassembled WGS sequence"/>
</dbReference>
<dbReference type="FunFam" id="3.30.40.10:FF:000310">
    <property type="entry name" value="Breast cancer associated RING 1"/>
    <property type="match status" value="1"/>
</dbReference>
<reference evidence="12" key="1">
    <citation type="submission" date="2023-07" db="EMBL/GenBank/DDBJ databases">
        <title>draft genome sequence of fig (Ficus carica).</title>
        <authorList>
            <person name="Takahashi T."/>
            <person name="Nishimura K."/>
        </authorList>
    </citation>
    <scope>NUCLEOTIDE SEQUENCE</scope>
</reference>
<feature type="domain" description="BRCT" evidence="10">
    <location>
        <begin position="493"/>
        <end position="608"/>
    </location>
</feature>
<evidence type="ECO:0000256" key="8">
    <source>
        <dbReference type="ARBA" id="ARBA00023242"/>
    </source>
</evidence>
<dbReference type="SMART" id="SM00292">
    <property type="entry name" value="BRCT"/>
    <property type="match status" value="2"/>
</dbReference>
<feature type="domain" description="PHD-type" evidence="11">
    <location>
        <begin position="222"/>
        <end position="342"/>
    </location>
</feature>
<dbReference type="FunFam" id="3.40.50.10190:FF:000006">
    <property type="entry name" value="Breast cancer type 1 susceptibility protein homolog"/>
    <property type="match status" value="1"/>
</dbReference>
<keyword evidence="4" id="KW-0227">DNA damage</keyword>
<gene>
    <name evidence="12" type="ORF">TIFTF001_018180</name>
</gene>
<feature type="domain" description="BRCT" evidence="10">
    <location>
        <begin position="386"/>
        <end position="472"/>
    </location>
</feature>
<sequence>MENMVAIYTCLDATFSTNLFQPAHSGRSLFKDAERVSTRSPASINIAFGDKTKEELPENAGKKVGFKKNDKVENREFKRDGKEIEFQIIPLTTGGGTEECTNLDINPGAQSSPECHSPPSFGEARGSDNDSYYQRSEHSSENSLVKRSSQDNNGSRIGKLRNDGSSFGTDGNVREVKRQKQLNYELSSQSGALMANSESELRIVPQPSAEATKALDVQFANRTNCAFCHSSEISQETGTMLHYSSGKPVLGYEAMLPDVTHVHKMCIDWAPQVYYVDDRVENLKEELARGTKLKCSRCGQKGAALGCYMRSCRRTYHVPCAMQISKCRWDHKDFLLLCPAHSSVRFPSEKSKSKSGKKISEDHAMSAIVSCQLSNLVPSQVGESKLVFCGSALSTEEKVLLVKYAKTSGATVSKLWNPNVTHVIAATDDKGACTRTLKFLMAILNGRWIVKVDWIKECIEAKCHVNEEPYEVSLDNYGCCDGPRTGRLRASNNAPKLFSGLNFYFVGDFVASYKEDLEDLVIAAGGTVLISREELIAQSCEETTQAPTALVVYNIDPPEGCKLGDEVAILFQRLSEAEDIACQTGLKVIGHTWLLESIAGHKLQPIVS</sequence>
<dbReference type="InterPro" id="IPR036420">
    <property type="entry name" value="BRCT_dom_sf"/>
</dbReference>
<dbReference type="InterPro" id="IPR031099">
    <property type="entry name" value="BRCA1-associated"/>
</dbReference>
<evidence type="ECO:0000313" key="13">
    <source>
        <dbReference type="Proteomes" id="UP001187192"/>
    </source>
</evidence>
<dbReference type="GO" id="GO:0008270">
    <property type="term" value="F:zinc ion binding"/>
    <property type="evidence" value="ECO:0007669"/>
    <property type="project" value="UniProtKB-KW"/>
</dbReference>
<keyword evidence="8" id="KW-0539">Nucleus</keyword>
<dbReference type="CDD" id="cd17734">
    <property type="entry name" value="BRCT_Bard1_rpt1"/>
    <property type="match status" value="1"/>
</dbReference>
<dbReference type="InterPro" id="IPR034732">
    <property type="entry name" value="EPHD"/>
</dbReference>
<dbReference type="GO" id="GO:0000724">
    <property type="term" value="P:double-strand break repair via homologous recombination"/>
    <property type="evidence" value="ECO:0007669"/>
    <property type="project" value="TreeGrafter"/>
</dbReference>
<keyword evidence="5" id="KW-0863">Zinc-finger</keyword>
<dbReference type="Pfam" id="PF13771">
    <property type="entry name" value="zf-HC5HC2H"/>
    <property type="match status" value="1"/>
</dbReference>
<evidence type="ECO:0000256" key="5">
    <source>
        <dbReference type="ARBA" id="ARBA00022771"/>
    </source>
</evidence>
<feature type="compositionally biased region" description="Polar residues" evidence="9">
    <location>
        <begin position="99"/>
        <end position="114"/>
    </location>
</feature>
<keyword evidence="2" id="KW-0479">Metal-binding</keyword>
<evidence type="ECO:0000256" key="1">
    <source>
        <dbReference type="ARBA" id="ARBA00004123"/>
    </source>
</evidence>
<organism evidence="12 13">
    <name type="scientific">Ficus carica</name>
    <name type="common">Common fig</name>
    <dbReference type="NCBI Taxonomy" id="3494"/>
    <lineage>
        <taxon>Eukaryota</taxon>
        <taxon>Viridiplantae</taxon>
        <taxon>Streptophyta</taxon>
        <taxon>Embryophyta</taxon>
        <taxon>Tracheophyta</taxon>
        <taxon>Spermatophyta</taxon>
        <taxon>Magnoliopsida</taxon>
        <taxon>eudicotyledons</taxon>
        <taxon>Gunneridae</taxon>
        <taxon>Pentapetalae</taxon>
        <taxon>rosids</taxon>
        <taxon>fabids</taxon>
        <taxon>Rosales</taxon>
        <taxon>Moraceae</taxon>
        <taxon>Ficeae</taxon>
        <taxon>Ficus</taxon>
    </lineage>
</organism>
<evidence type="ECO:0000256" key="2">
    <source>
        <dbReference type="ARBA" id="ARBA00022723"/>
    </source>
</evidence>
<comment type="subcellular location">
    <subcellularLocation>
        <location evidence="1">Nucleus</location>
    </subcellularLocation>
</comment>
<evidence type="ECO:0000259" key="10">
    <source>
        <dbReference type="PROSITE" id="PS50172"/>
    </source>
</evidence>
<dbReference type="AlphaFoldDB" id="A0AA88D7R2"/>
<keyword evidence="6" id="KW-0862">Zinc</keyword>
<keyword evidence="3" id="KW-0677">Repeat</keyword>
<dbReference type="Pfam" id="PF00533">
    <property type="entry name" value="BRCT"/>
    <property type="match status" value="1"/>
</dbReference>
<dbReference type="PANTHER" id="PTHR13763">
    <property type="entry name" value="BREAST CANCER TYPE 1 SUSCEPTIBILITY PROTEIN BRCA1"/>
    <property type="match status" value="1"/>
</dbReference>
<dbReference type="EMBL" id="BTGU01000029">
    <property type="protein sequence ID" value="GMN49028.1"/>
    <property type="molecule type" value="Genomic_DNA"/>
</dbReference>
<dbReference type="InterPro" id="IPR001357">
    <property type="entry name" value="BRCT_dom"/>
</dbReference>
<dbReference type="Gene3D" id="3.40.50.10190">
    <property type="entry name" value="BRCT domain"/>
    <property type="match status" value="2"/>
</dbReference>
<dbReference type="PROSITE" id="PS50172">
    <property type="entry name" value="BRCT"/>
    <property type="match status" value="2"/>
</dbReference>
<evidence type="ECO:0000256" key="4">
    <source>
        <dbReference type="ARBA" id="ARBA00022763"/>
    </source>
</evidence>
<evidence type="ECO:0000313" key="12">
    <source>
        <dbReference type="EMBL" id="GMN49028.1"/>
    </source>
</evidence>
<protein>
    <submittedName>
        <fullName evidence="12">Uncharacterized protein</fullName>
    </submittedName>
</protein>
<proteinExistence type="predicted"/>
<feature type="compositionally biased region" description="Polar residues" evidence="9">
    <location>
        <begin position="141"/>
        <end position="155"/>
    </location>
</feature>
<evidence type="ECO:0000256" key="3">
    <source>
        <dbReference type="ARBA" id="ARBA00022737"/>
    </source>
</evidence>
<dbReference type="GO" id="GO:0004842">
    <property type="term" value="F:ubiquitin-protein transferase activity"/>
    <property type="evidence" value="ECO:0007669"/>
    <property type="project" value="TreeGrafter"/>
</dbReference>
<dbReference type="GO" id="GO:0005634">
    <property type="term" value="C:nucleus"/>
    <property type="evidence" value="ECO:0007669"/>
    <property type="project" value="UniProtKB-SubCell"/>
</dbReference>
<dbReference type="SUPFAM" id="SSF52113">
    <property type="entry name" value="BRCT domain"/>
    <property type="match status" value="2"/>
</dbReference>
<keyword evidence="7" id="KW-0234">DNA repair</keyword>
<evidence type="ECO:0000259" key="11">
    <source>
        <dbReference type="PROSITE" id="PS51805"/>
    </source>
</evidence>
<accession>A0AA88D7R2</accession>
<evidence type="ECO:0000256" key="9">
    <source>
        <dbReference type="SAM" id="MobiDB-lite"/>
    </source>
</evidence>
<name>A0AA88D7R2_FICCA</name>
<evidence type="ECO:0000256" key="6">
    <source>
        <dbReference type="ARBA" id="ARBA00022833"/>
    </source>
</evidence>
<dbReference type="InterPro" id="IPR013083">
    <property type="entry name" value="Znf_RING/FYVE/PHD"/>
</dbReference>
<keyword evidence="13" id="KW-1185">Reference proteome</keyword>
<evidence type="ECO:0000256" key="7">
    <source>
        <dbReference type="ARBA" id="ARBA00023204"/>
    </source>
</evidence>
<dbReference type="CDD" id="cd15571">
    <property type="entry name" value="ePHD"/>
    <property type="match status" value="1"/>
</dbReference>
<dbReference type="PROSITE" id="PS51805">
    <property type="entry name" value="EPHD"/>
    <property type="match status" value="1"/>
</dbReference>